<protein>
    <submittedName>
        <fullName evidence="2">Uncharacterized protein</fullName>
    </submittedName>
</protein>
<feature type="region of interest" description="Disordered" evidence="1">
    <location>
        <begin position="45"/>
        <end position="67"/>
    </location>
</feature>
<gene>
    <name evidence="2" type="ORF">DESME_14500</name>
</gene>
<proteinExistence type="predicted"/>
<dbReference type="EMBL" id="CP007032">
    <property type="protein sequence ID" value="AHF08690.1"/>
    <property type="molecule type" value="Genomic_DNA"/>
</dbReference>
<keyword evidence="3" id="KW-1185">Reference proteome</keyword>
<dbReference type="STRING" id="871968.DESME_14500"/>
<evidence type="ECO:0000256" key="1">
    <source>
        <dbReference type="SAM" id="MobiDB-lite"/>
    </source>
</evidence>
<evidence type="ECO:0000313" key="3">
    <source>
        <dbReference type="Proteomes" id="UP000010847"/>
    </source>
</evidence>
<organism evidence="2 3">
    <name type="scientific">Desulfitobacterium metallireducens DSM 15288</name>
    <dbReference type="NCBI Taxonomy" id="871968"/>
    <lineage>
        <taxon>Bacteria</taxon>
        <taxon>Bacillati</taxon>
        <taxon>Bacillota</taxon>
        <taxon>Clostridia</taxon>
        <taxon>Eubacteriales</taxon>
        <taxon>Desulfitobacteriaceae</taxon>
        <taxon>Desulfitobacterium</taxon>
    </lineage>
</organism>
<name>W0ECW5_9FIRM</name>
<sequence>MHAKRSEKDLDVDFDLRERTTKASSYRSLGSGSCLKAKGCEQDVSNRQQSQETILAASRDPEVETVP</sequence>
<accession>W0ECW5</accession>
<evidence type="ECO:0000313" key="2">
    <source>
        <dbReference type="EMBL" id="AHF08690.1"/>
    </source>
</evidence>
<dbReference type="HOGENOM" id="CLU_2805464_0_0_9"/>
<dbReference type="KEGG" id="dmt:DESME_14500"/>
<dbReference type="Proteomes" id="UP000010847">
    <property type="component" value="Chromosome"/>
</dbReference>
<reference evidence="2 3" key="1">
    <citation type="submission" date="2013-12" db="EMBL/GenBank/DDBJ databases">
        <authorList>
            <consortium name="DOE Joint Genome Institute"/>
            <person name="Smidt H."/>
            <person name="Huntemann M."/>
            <person name="Han J."/>
            <person name="Chen A."/>
            <person name="Kyrpides N."/>
            <person name="Mavromatis K."/>
            <person name="Markowitz V."/>
            <person name="Palaniappan K."/>
            <person name="Ivanova N."/>
            <person name="Schaumberg A."/>
            <person name="Pati A."/>
            <person name="Liolios K."/>
            <person name="Nordberg H.P."/>
            <person name="Cantor M.N."/>
            <person name="Hua S.X."/>
            <person name="Woyke T."/>
        </authorList>
    </citation>
    <scope>NUCLEOTIDE SEQUENCE [LARGE SCALE GENOMIC DNA]</scope>
    <source>
        <strain evidence="3">DSM 15288</strain>
    </source>
</reference>
<dbReference type="AlphaFoldDB" id="W0ECW5"/>